<dbReference type="SMART" id="SM00408">
    <property type="entry name" value="IGc2"/>
    <property type="match status" value="1"/>
</dbReference>
<evidence type="ECO:0000259" key="3">
    <source>
        <dbReference type="PROSITE" id="PS50835"/>
    </source>
</evidence>
<name>A0A3Q3GN38_9LABR</name>
<dbReference type="InterPro" id="IPR007110">
    <property type="entry name" value="Ig-like_dom"/>
</dbReference>
<accession>A0A3Q3GN38</accession>
<evidence type="ECO:0000256" key="1">
    <source>
        <dbReference type="SAM" id="Phobius"/>
    </source>
</evidence>
<keyword evidence="1" id="KW-0472">Membrane</keyword>
<dbReference type="Gene3D" id="2.60.40.10">
    <property type="entry name" value="Immunoglobulins"/>
    <property type="match status" value="2"/>
</dbReference>
<feature type="signal peptide" evidence="2">
    <location>
        <begin position="1"/>
        <end position="21"/>
    </location>
</feature>
<proteinExistence type="predicted"/>
<reference evidence="4" key="1">
    <citation type="submission" date="2025-08" db="UniProtKB">
        <authorList>
            <consortium name="Ensembl"/>
        </authorList>
    </citation>
    <scope>IDENTIFICATION</scope>
</reference>
<feature type="domain" description="Ig-like" evidence="3">
    <location>
        <begin position="146"/>
        <end position="227"/>
    </location>
</feature>
<dbReference type="AlphaFoldDB" id="A0A3Q3GN38"/>
<dbReference type="PROSITE" id="PS50835">
    <property type="entry name" value="IG_LIKE"/>
    <property type="match status" value="1"/>
</dbReference>
<keyword evidence="1" id="KW-0812">Transmembrane</keyword>
<dbReference type="SMART" id="SM00409">
    <property type="entry name" value="IG"/>
    <property type="match status" value="2"/>
</dbReference>
<protein>
    <submittedName>
        <fullName evidence="4">Uncharacterized LOC110004093</fullName>
    </submittedName>
</protein>
<dbReference type="GeneTree" id="ENSGT00960000186737"/>
<keyword evidence="5" id="KW-1185">Reference proteome</keyword>
<dbReference type="InterPro" id="IPR036179">
    <property type="entry name" value="Ig-like_dom_sf"/>
</dbReference>
<dbReference type="Proteomes" id="UP000261660">
    <property type="component" value="Unplaced"/>
</dbReference>
<feature type="chain" id="PRO_5018671240" evidence="2">
    <location>
        <begin position="22"/>
        <end position="322"/>
    </location>
</feature>
<evidence type="ECO:0000313" key="5">
    <source>
        <dbReference type="Proteomes" id="UP000261660"/>
    </source>
</evidence>
<sequence length="322" mass="35826">MAGWDKKLLWCFMLLLAGAAAQPVMYPPHVCAVSGSTVTLPCTFTPNNTFNGTGVEVRIQVIRVRWCQNHQICHGSTPNVYDSRSPNNNNHRYKYLGDLKKNCTLQIKNVNKMEDEATLRFRMEVNYTMGHFTGTSGVNVTITDRTKLKIVSSRDNRQVAEGQTVTLQCSANCTFNQLEVSWFRDGQLLSESGPALLLGPLTAEDSGNYTCTLKIKQHLLSEPYSLSVRDKEEGQHGDLPLIVGVVLGILLALIALIVVLLIIKRKRAAEKNQRAVGGEEPPRVPDEVYSNIVTFDPQGGGDLDMEDVSYASVQFQQQNQRR</sequence>
<dbReference type="InParanoid" id="A0A3Q3GN38"/>
<reference evidence="4" key="2">
    <citation type="submission" date="2025-09" db="UniProtKB">
        <authorList>
            <consortium name="Ensembl"/>
        </authorList>
    </citation>
    <scope>IDENTIFICATION</scope>
</reference>
<keyword evidence="2" id="KW-0732">Signal</keyword>
<dbReference type="InterPro" id="IPR003599">
    <property type="entry name" value="Ig_sub"/>
</dbReference>
<evidence type="ECO:0000256" key="2">
    <source>
        <dbReference type="SAM" id="SignalP"/>
    </source>
</evidence>
<feature type="transmembrane region" description="Helical" evidence="1">
    <location>
        <begin position="239"/>
        <end position="263"/>
    </location>
</feature>
<dbReference type="Ensembl" id="ENSLBET00000036289.1">
    <property type="protein sequence ID" value="ENSLBEP00000034801.1"/>
    <property type="gene ID" value="ENSLBEG00000026149.1"/>
</dbReference>
<dbReference type="PANTHER" id="PTHR46013:SF4">
    <property type="entry name" value="B-CELL RECEPTOR CD22-RELATED"/>
    <property type="match status" value="1"/>
</dbReference>
<dbReference type="InterPro" id="IPR013783">
    <property type="entry name" value="Ig-like_fold"/>
</dbReference>
<evidence type="ECO:0000313" key="4">
    <source>
        <dbReference type="Ensembl" id="ENSLBEP00000034801.1"/>
    </source>
</evidence>
<dbReference type="InterPro" id="IPR003598">
    <property type="entry name" value="Ig_sub2"/>
</dbReference>
<dbReference type="STRING" id="56723.ENSLBEP00000034801"/>
<organism evidence="4 5">
    <name type="scientific">Labrus bergylta</name>
    <name type="common">ballan wrasse</name>
    <dbReference type="NCBI Taxonomy" id="56723"/>
    <lineage>
        <taxon>Eukaryota</taxon>
        <taxon>Metazoa</taxon>
        <taxon>Chordata</taxon>
        <taxon>Craniata</taxon>
        <taxon>Vertebrata</taxon>
        <taxon>Euteleostomi</taxon>
        <taxon>Actinopterygii</taxon>
        <taxon>Neopterygii</taxon>
        <taxon>Teleostei</taxon>
        <taxon>Neoteleostei</taxon>
        <taxon>Acanthomorphata</taxon>
        <taxon>Eupercaria</taxon>
        <taxon>Labriformes</taxon>
        <taxon>Labridae</taxon>
        <taxon>Labrus</taxon>
    </lineage>
</organism>
<dbReference type="Pfam" id="PF13927">
    <property type="entry name" value="Ig_3"/>
    <property type="match status" value="1"/>
</dbReference>
<keyword evidence="1" id="KW-1133">Transmembrane helix</keyword>
<dbReference type="SUPFAM" id="SSF48726">
    <property type="entry name" value="Immunoglobulin"/>
    <property type="match status" value="2"/>
</dbReference>
<dbReference type="PANTHER" id="PTHR46013">
    <property type="entry name" value="VASCULAR CELL ADHESION MOLECULE 1"/>
    <property type="match status" value="1"/>
</dbReference>